<dbReference type="Proteomes" id="UP001500235">
    <property type="component" value="Unassembled WGS sequence"/>
</dbReference>
<name>A0ABP7SFW0_9SPHN</name>
<protein>
    <recommendedName>
        <fullName evidence="3">NAD(P)-binding domain-containing protein</fullName>
    </recommendedName>
</protein>
<sequence length="166" mass="17765">MEEWPALLKGERIDVGISTLGSTRKSAGSWAAFEAVDRHAVVAFAKACRKAGARQFLLVSSSGADFGSRNDYLRLKGEVEQAVTALGFERVDVLRPGLLLGERAERRTAEGLAQAAAPLLNLLLRGGLERYAAIEAETVARAMAALAGRPGTGLFVHHNREIRALA</sequence>
<evidence type="ECO:0008006" key="3">
    <source>
        <dbReference type="Google" id="ProtNLM"/>
    </source>
</evidence>
<keyword evidence="2" id="KW-1185">Reference proteome</keyword>
<reference evidence="2" key="1">
    <citation type="journal article" date="2019" name="Int. J. Syst. Evol. Microbiol.">
        <title>The Global Catalogue of Microorganisms (GCM) 10K type strain sequencing project: providing services to taxonomists for standard genome sequencing and annotation.</title>
        <authorList>
            <consortium name="The Broad Institute Genomics Platform"/>
            <consortium name="The Broad Institute Genome Sequencing Center for Infectious Disease"/>
            <person name="Wu L."/>
            <person name="Ma J."/>
        </authorList>
    </citation>
    <scope>NUCLEOTIDE SEQUENCE [LARGE SCALE GENOMIC DNA]</scope>
    <source>
        <strain evidence="2">JCM 17563</strain>
    </source>
</reference>
<organism evidence="1 2">
    <name type="scientific">Sphingomonas swuensis</name>
    <dbReference type="NCBI Taxonomy" id="977800"/>
    <lineage>
        <taxon>Bacteria</taxon>
        <taxon>Pseudomonadati</taxon>
        <taxon>Pseudomonadota</taxon>
        <taxon>Alphaproteobacteria</taxon>
        <taxon>Sphingomonadales</taxon>
        <taxon>Sphingomonadaceae</taxon>
        <taxon>Sphingomonas</taxon>
    </lineage>
</organism>
<dbReference type="Gene3D" id="3.40.50.720">
    <property type="entry name" value="NAD(P)-binding Rossmann-like Domain"/>
    <property type="match status" value="1"/>
</dbReference>
<dbReference type="SUPFAM" id="SSF51735">
    <property type="entry name" value="NAD(P)-binding Rossmann-fold domains"/>
    <property type="match status" value="1"/>
</dbReference>
<evidence type="ECO:0000313" key="1">
    <source>
        <dbReference type="EMBL" id="GAA4011169.1"/>
    </source>
</evidence>
<accession>A0ABP7SFW0</accession>
<comment type="caution">
    <text evidence="1">The sequence shown here is derived from an EMBL/GenBank/DDBJ whole genome shotgun (WGS) entry which is preliminary data.</text>
</comment>
<dbReference type="PANTHER" id="PTHR14097">
    <property type="entry name" value="OXIDOREDUCTASE HTATIP2"/>
    <property type="match status" value="1"/>
</dbReference>
<dbReference type="PANTHER" id="PTHR14097:SF7">
    <property type="entry name" value="OXIDOREDUCTASE HTATIP2"/>
    <property type="match status" value="1"/>
</dbReference>
<proteinExistence type="predicted"/>
<dbReference type="EMBL" id="BAABBQ010000001">
    <property type="protein sequence ID" value="GAA4011169.1"/>
    <property type="molecule type" value="Genomic_DNA"/>
</dbReference>
<gene>
    <name evidence="1" type="ORF">GCM10022280_05850</name>
</gene>
<dbReference type="InterPro" id="IPR036291">
    <property type="entry name" value="NAD(P)-bd_dom_sf"/>
</dbReference>
<evidence type="ECO:0000313" key="2">
    <source>
        <dbReference type="Proteomes" id="UP001500235"/>
    </source>
</evidence>